<gene>
    <name evidence="1" type="ORF">SAMN04488005_2020</name>
</gene>
<accession>A0A1I6GQC6</accession>
<keyword evidence="2" id="KW-1185">Reference proteome</keyword>
<protein>
    <recommendedName>
        <fullName evidence="3">Glycosyl transferase family 2</fullName>
    </recommendedName>
</protein>
<proteinExistence type="predicted"/>
<evidence type="ECO:0008006" key="3">
    <source>
        <dbReference type="Google" id="ProtNLM"/>
    </source>
</evidence>
<dbReference type="STRING" id="390270.SAMN04488005_2020"/>
<organism evidence="1 2">
    <name type="scientific">Yoonia tamlensis</name>
    <dbReference type="NCBI Taxonomy" id="390270"/>
    <lineage>
        <taxon>Bacteria</taxon>
        <taxon>Pseudomonadati</taxon>
        <taxon>Pseudomonadota</taxon>
        <taxon>Alphaproteobacteria</taxon>
        <taxon>Rhodobacterales</taxon>
        <taxon>Paracoccaceae</taxon>
        <taxon>Yoonia</taxon>
    </lineage>
</organism>
<dbReference type="Pfam" id="PF13704">
    <property type="entry name" value="Glyco_tranf_2_4"/>
    <property type="match status" value="1"/>
</dbReference>
<reference evidence="2" key="1">
    <citation type="submission" date="2016-10" db="EMBL/GenBank/DDBJ databases">
        <authorList>
            <person name="Varghese N."/>
            <person name="Submissions S."/>
        </authorList>
    </citation>
    <scope>NUCLEOTIDE SEQUENCE [LARGE SCALE GENOMIC DNA]</scope>
    <source>
        <strain evidence="2">DSM 26879</strain>
    </source>
</reference>
<dbReference type="EMBL" id="FOYP01000001">
    <property type="protein sequence ID" value="SFR44346.1"/>
    <property type="molecule type" value="Genomic_DNA"/>
</dbReference>
<evidence type="ECO:0000313" key="2">
    <source>
        <dbReference type="Proteomes" id="UP000199478"/>
    </source>
</evidence>
<dbReference type="Proteomes" id="UP000199478">
    <property type="component" value="Unassembled WGS sequence"/>
</dbReference>
<dbReference type="RefSeq" id="WP_090199520.1">
    <property type="nucleotide sequence ID" value="NZ_FOYP01000001.1"/>
</dbReference>
<sequence>MHFTNLTALISDTKTALARGPIALILIEDDVEIAGTITHHLRLGFAQIVLFCPADMPMPDGLPENVHRVDFDVTAEGALATISNAVIKAAQGQWIYYCYNAEYLMFPFCETRSIGEMLTFMAEERRDSVMSYTIDLYARDLSQTPNGVDPHAPYFDRSGYFALARQDAQGAALERQMNIHGGLRWRFEEHIAKARQRLDRAALFRALPGLQMAEDGTLSEPEHNTFSCPWHHNLTVATASFRTAKALRRNPGSRHAIDGFFGAHSEPFNWSSQQLLDLGLIEPGQWF</sequence>
<evidence type="ECO:0000313" key="1">
    <source>
        <dbReference type="EMBL" id="SFR44346.1"/>
    </source>
</evidence>
<dbReference type="OrthoDB" id="7820657at2"/>
<name>A0A1I6GQC6_9RHOB</name>
<dbReference type="AlphaFoldDB" id="A0A1I6GQC6"/>